<evidence type="ECO:0000313" key="2">
    <source>
        <dbReference type="EMBL" id="KNC77672.1"/>
    </source>
</evidence>
<dbReference type="RefSeq" id="XP_014151574.1">
    <property type="nucleotide sequence ID" value="XM_014296099.1"/>
</dbReference>
<feature type="compositionally biased region" description="Basic and acidic residues" evidence="1">
    <location>
        <begin position="78"/>
        <end position="94"/>
    </location>
</feature>
<organism evidence="2 3">
    <name type="scientific">Sphaeroforma arctica JP610</name>
    <dbReference type="NCBI Taxonomy" id="667725"/>
    <lineage>
        <taxon>Eukaryota</taxon>
        <taxon>Ichthyosporea</taxon>
        <taxon>Ichthyophonida</taxon>
        <taxon>Sphaeroforma</taxon>
    </lineage>
</organism>
<feature type="region of interest" description="Disordered" evidence="1">
    <location>
        <begin position="1"/>
        <end position="94"/>
    </location>
</feature>
<evidence type="ECO:0000256" key="1">
    <source>
        <dbReference type="SAM" id="MobiDB-lite"/>
    </source>
</evidence>
<feature type="compositionally biased region" description="Basic residues" evidence="1">
    <location>
        <begin position="28"/>
        <end position="37"/>
    </location>
</feature>
<feature type="compositionally biased region" description="Basic residues" evidence="1">
    <location>
        <begin position="1"/>
        <end position="10"/>
    </location>
</feature>
<dbReference type="GeneID" id="25910376"/>
<sequence length="118" mass="13524">MTPVSRIKRGLKYDKEQQSTKLPEKKRDKPFKRRHEHPAREYRPGLTVDEQDTQEDLLSQSSSTKQTQDDSDTPEADEPTRKNPHIDGESDPKMEAYVAAFEKKSSPATLNVRNACKP</sequence>
<dbReference type="Proteomes" id="UP000054560">
    <property type="component" value="Unassembled WGS sequence"/>
</dbReference>
<evidence type="ECO:0000313" key="3">
    <source>
        <dbReference type="Proteomes" id="UP000054560"/>
    </source>
</evidence>
<keyword evidence="3" id="KW-1185">Reference proteome</keyword>
<name>A0A0L0FLL8_9EUKA</name>
<reference evidence="2 3" key="1">
    <citation type="submission" date="2011-02" db="EMBL/GenBank/DDBJ databases">
        <title>The Genome Sequence of Sphaeroforma arctica JP610.</title>
        <authorList>
            <consortium name="The Broad Institute Genome Sequencing Platform"/>
            <person name="Russ C."/>
            <person name="Cuomo C."/>
            <person name="Young S.K."/>
            <person name="Zeng Q."/>
            <person name="Gargeya S."/>
            <person name="Alvarado L."/>
            <person name="Berlin A."/>
            <person name="Chapman S.B."/>
            <person name="Chen Z."/>
            <person name="Freedman E."/>
            <person name="Gellesch M."/>
            <person name="Goldberg J."/>
            <person name="Griggs A."/>
            <person name="Gujja S."/>
            <person name="Heilman E."/>
            <person name="Heiman D."/>
            <person name="Howarth C."/>
            <person name="Mehta T."/>
            <person name="Neiman D."/>
            <person name="Pearson M."/>
            <person name="Roberts A."/>
            <person name="Saif S."/>
            <person name="Shea T."/>
            <person name="Shenoy N."/>
            <person name="Sisk P."/>
            <person name="Stolte C."/>
            <person name="Sykes S."/>
            <person name="White J."/>
            <person name="Yandava C."/>
            <person name="Burger G."/>
            <person name="Gray M.W."/>
            <person name="Holland P.W.H."/>
            <person name="King N."/>
            <person name="Lang F.B.F."/>
            <person name="Roger A.J."/>
            <person name="Ruiz-Trillo I."/>
            <person name="Haas B."/>
            <person name="Nusbaum C."/>
            <person name="Birren B."/>
        </authorList>
    </citation>
    <scope>NUCLEOTIDE SEQUENCE [LARGE SCALE GENOMIC DNA]</scope>
    <source>
        <strain evidence="2 3">JP610</strain>
    </source>
</reference>
<dbReference type="AlphaFoldDB" id="A0A0L0FLL8"/>
<gene>
    <name evidence="2" type="ORF">SARC_09872</name>
</gene>
<proteinExistence type="predicted"/>
<feature type="compositionally biased region" description="Basic and acidic residues" evidence="1">
    <location>
        <begin position="11"/>
        <end position="27"/>
    </location>
</feature>
<protein>
    <submittedName>
        <fullName evidence="2">Uncharacterized protein</fullName>
    </submittedName>
</protein>
<dbReference type="EMBL" id="KQ242664">
    <property type="protein sequence ID" value="KNC77672.1"/>
    <property type="molecule type" value="Genomic_DNA"/>
</dbReference>
<accession>A0A0L0FLL8</accession>